<sequence length="591" mass="66020">MGVKNLWDIVESCKKTLPLHYLQNKRICIDLSCWMVQLQRVNKSHCSIQDKLYLKSLFHRLRALIALNCSLIFVTDGSIPAIKLATYRKRLNSGFEVAEDETNSTKTCSLRRNMGSEFSRMIKEAKSIGLALGIPCLDGIEEAEAQCALLNSESLCDGCFTSDSDVFLFGARTVYRDICLGEGGHVVCYEMVDIESKLGFGRNSLIVLALLLGSDYSHGVHGLGPESACQIVKSVGDNNILQRIASEGLSFAKKTKSSRKQTQRNSFHPEVNAYGTDNNLDRENQVLHVIDAYLKPECHTADSDAVYRVLAQLPFQRVKLQEICVQFFGWPPEKTDEYILPKIAERDLRRFANLRSTSSEVGVNPPLCKMPVKCPVSAIVKQRKVQGRECFEVLWEGVYGLETSIVPADLIERACPEKIVEFEEKRALGKKQNHRKPRTKKSENRSSSTVAEVDLRLQTLLLDIESGSNDGFKFSYPSTAVTSEDNKTATATAVQSENQDPLFAEIQGDNYCNAALPCDIDTGLAKKHEIIDLLSPSPPVITRKLSSCNVISDQRNLVIDLSESETEMSPEHVRKSRELRLFLASIRDDIS</sequence>
<proteinExistence type="inferred from homology"/>
<dbReference type="AlphaFoldDB" id="A0A2C9UJB5"/>
<dbReference type="SMART" id="SM00484">
    <property type="entry name" value="XPGI"/>
    <property type="match status" value="1"/>
</dbReference>
<comment type="caution">
    <text evidence="17">The sequence shown here is derived from an EMBL/GenBank/DDBJ whole genome shotgun (WGS) entry which is preliminary data.</text>
</comment>
<protein>
    <recommendedName>
        <fullName evidence="12">Single-strand DNA endonuclease 1</fullName>
    </recommendedName>
    <alternativeName>
        <fullName evidence="13">Flap endonuclease GEN-like 2</fullName>
    </alternativeName>
</protein>
<gene>
    <name evidence="17" type="ORF">MANES_14G026700v8</name>
</gene>
<feature type="domain" description="XPG N-terminal" evidence="16">
    <location>
        <begin position="1"/>
        <end position="97"/>
    </location>
</feature>
<keyword evidence="3" id="KW-0540">Nuclease</keyword>
<evidence type="ECO:0000256" key="10">
    <source>
        <dbReference type="ARBA" id="ARBA00023242"/>
    </source>
</evidence>
<feature type="compositionally biased region" description="Basic residues" evidence="14">
    <location>
        <begin position="428"/>
        <end position="439"/>
    </location>
</feature>
<dbReference type="InterPro" id="IPR006086">
    <property type="entry name" value="XPG-I_dom"/>
</dbReference>
<evidence type="ECO:0000256" key="12">
    <source>
        <dbReference type="ARBA" id="ARBA00072248"/>
    </source>
</evidence>
<dbReference type="InterPro" id="IPR006085">
    <property type="entry name" value="XPG_DNA_repair_N"/>
</dbReference>
<feature type="compositionally biased region" description="Basic residues" evidence="14">
    <location>
        <begin position="253"/>
        <end position="262"/>
    </location>
</feature>
<dbReference type="GO" id="GO:0005634">
    <property type="term" value="C:nucleus"/>
    <property type="evidence" value="ECO:0007669"/>
    <property type="project" value="UniProtKB-SubCell"/>
</dbReference>
<evidence type="ECO:0000256" key="13">
    <source>
        <dbReference type="ARBA" id="ARBA00078231"/>
    </source>
</evidence>
<evidence type="ECO:0000256" key="6">
    <source>
        <dbReference type="ARBA" id="ARBA00022763"/>
    </source>
</evidence>
<name>A0A2C9UJB5_MANES</name>
<dbReference type="InterPro" id="IPR036279">
    <property type="entry name" value="5-3_exonuclease_C_sf"/>
</dbReference>
<keyword evidence="4" id="KW-0479">Metal-binding</keyword>
<feature type="domain" description="XPG-I" evidence="15">
    <location>
        <begin position="130"/>
        <end position="200"/>
    </location>
</feature>
<dbReference type="Pfam" id="PF00752">
    <property type="entry name" value="XPG_N"/>
    <property type="match status" value="1"/>
</dbReference>
<dbReference type="CDD" id="cd09869">
    <property type="entry name" value="PIN_GEN1"/>
    <property type="match status" value="1"/>
</dbReference>
<dbReference type="FunFam" id="1.10.150.20:FF:000030">
    <property type="entry name" value="Flap endonuclease GEN-like 1"/>
    <property type="match status" value="1"/>
</dbReference>
<evidence type="ECO:0000313" key="18">
    <source>
        <dbReference type="Proteomes" id="UP000091857"/>
    </source>
</evidence>
<dbReference type="Gramene" id="Manes.14G026700.1.v8.1">
    <property type="protein sequence ID" value="Manes.14G026700.1.v8.1.CDS"/>
    <property type="gene ID" value="Manes.14G026700.v8.1"/>
</dbReference>
<organism evidence="17 18">
    <name type="scientific">Manihot esculenta</name>
    <name type="common">Cassava</name>
    <name type="synonym">Jatropha manihot</name>
    <dbReference type="NCBI Taxonomy" id="3983"/>
    <lineage>
        <taxon>Eukaryota</taxon>
        <taxon>Viridiplantae</taxon>
        <taxon>Streptophyta</taxon>
        <taxon>Embryophyta</taxon>
        <taxon>Tracheophyta</taxon>
        <taxon>Spermatophyta</taxon>
        <taxon>Magnoliopsida</taxon>
        <taxon>eudicotyledons</taxon>
        <taxon>Gunneridae</taxon>
        <taxon>Pentapetalae</taxon>
        <taxon>rosids</taxon>
        <taxon>fabids</taxon>
        <taxon>Malpighiales</taxon>
        <taxon>Euphorbiaceae</taxon>
        <taxon>Crotonoideae</taxon>
        <taxon>Manihoteae</taxon>
        <taxon>Manihot</taxon>
    </lineage>
</organism>
<evidence type="ECO:0000256" key="8">
    <source>
        <dbReference type="ARBA" id="ARBA00022842"/>
    </source>
</evidence>
<dbReference type="Proteomes" id="UP000091857">
    <property type="component" value="Chromosome 14"/>
</dbReference>
<keyword evidence="7" id="KW-0378">Hydrolase</keyword>
<dbReference type="Gene3D" id="1.10.150.20">
    <property type="entry name" value="5' to 3' exonuclease, C-terminal subdomain"/>
    <property type="match status" value="1"/>
</dbReference>
<dbReference type="GO" id="GO:0006281">
    <property type="term" value="P:DNA repair"/>
    <property type="evidence" value="ECO:0007669"/>
    <property type="project" value="UniProtKB-KW"/>
</dbReference>
<comment type="cofactor">
    <cofactor evidence="1">
        <name>Mg(2+)</name>
        <dbReference type="ChEBI" id="CHEBI:18420"/>
    </cofactor>
</comment>
<dbReference type="GO" id="GO:0046872">
    <property type="term" value="F:metal ion binding"/>
    <property type="evidence" value="ECO:0007669"/>
    <property type="project" value="UniProtKB-KW"/>
</dbReference>
<accession>A0A2C9UJB5</accession>
<reference evidence="18" key="1">
    <citation type="journal article" date="2016" name="Nat. Biotechnol.">
        <title>Sequencing wild and cultivated cassava and related species reveals extensive interspecific hybridization and genetic diversity.</title>
        <authorList>
            <person name="Bredeson J.V."/>
            <person name="Lyons J.B."/>
            <person name="Prochnik S.E."/>
            <person name="Wu G.A."/>
            <person name="Ha C.M."/>
            <person name="Edsinger-Gonzales E."/>
            <person name="Grimwood J."/>
            <person name="Schmutz J."/>
            <person name="Rabbi I.Y."/>
            <person name="Egesi C."/>
            <person name="Nauluvula P."/>
            <person name="Lebot V."/>
            <person name="Ndunguru J."/>
            <person name="Mkamilo G."/>
            <person name="Bart R.S."/>
            <person name="Setter T.L."/>
            <person name="Gleadow R.M."/>
            <person name="Kulakow P."/>
            <person name="Ferguson M.E."/>
            <person name="Rounsley S."/>
            <person name="Rokhsar D.S."/>
        </authorList>
    </citation>
    <scope>NUCLEOTIDE SEQUENCE [LARGE SCALE GENOMIC DNA]</scope>
    <source>
        <strain evidence="18">cv. AM560-2</strain>
    </source>
</reference>
<dbReference type="GO" id="GO:0009650">
    <property type="term" value="P:UV protection"/>
    <property type="evidence" value="ECO:0007669"/>
    <property type="project" value="EnsemblPlants"/>
</dbReference>
<dbReference type="SMART" id="SM00485">
    <property type="entry name" value="XPGN"/>
    <property type="match status" value="1"/>
</dbReference>
<dbReference type="GO" id="GO:0017108">
    <property type="term" value="F:5'-flap endonuclease activity"/>
    <property type="evidence" value="ECO:0000318"/>
    <property type="project" value="GO_Central"/>
</dbReference>
<dbReference type="STRING" id="3983.A0A2C9UJB5"/>
<evidence type="ECO:0000256" key="9">
    <source>
        <dbReference type="ARBA" id="ARBA00023204"/>
    </source>
</evidence>
<dbReference type="SUPFAM" id="SSF88723">
    <property type="entry name" value="PIN domain-like"/>
    <property type="match status" value="1"/>
</dbReference>
<dbReference type="SUPFAM" id="SSF47807">
    <property type="entry name" value="5' to 3' exonuclease, C-terminal subdomain"/>
    <property type="match status" value="1"/>
</dbReference>
<dbReference type="GO" id="GO:0008821">
    <property type="term" value="F:crossover junction DNA endonuclease activity"/>
    <property type="evidence" value="ECO:0007669"/>
    <property type="project" value="EnsemblPlants"/>
</dbReference>
<keyword evidence="10" id="KW-0539">Nucleus</keyword>
<dbReference type="Gene3D" id="3.40.50.1010">
    <property type="entry name" value="5'-nuclease"/>
    <property type="match status" value="1"/>
</dbReference>
<keyword evidence="9" id="KW-0234">DNA repair</keyword>
<evidence type="ECO:0000259" key="16">
    <source>
        <dbReference type="SMART" id="SM00485"/>
    </source>
</evidence>
<feature type="region of interest" description="Disordered" evidence="14">
    <location>
        <begin position="252"/>
        <end position="275"/>
    </location>
</feature>
<dbReference type="GO" id="GO:0000723">
    <property type="term" value="P:telomere maintenance"/>
    <property type="evidence" value="ECO:0007669"/>
    <property type="project" value="EnsemblPlants"/>
</dbReference>
<evidence type="ECO:0000256" key="5">
    <source>
        <dbReference type="ARBA" id="ARBA00022759"/>
    </source>
</evidence>
<dbReference type="Pfam" id="PF00867">
    <property type="entry name" value="XPG_I"/>
    <property type="match status" value="1"/>
</dbReference>
<evidence type="ECO:0000256" key="7">
    <source>
        <dbReference type="ARBA" id="ARBA00022801"/>
    </source>
</evidence>
<keyword evidence="18" id="KW-1185">Reference proteome</keyword>
<dbReference type="InterPro" id="IPR057340">
    <property type="entry name" value="Chromo_SEND1"/>
</dbReference>
<dbReference type="PRINTS" id="PR00853">
    <property type="entry name" value="XPGRADSUPER"/>
</dbReference>
<dbReference type="InterPro" id="IPR006084">
    <property type="entry name" value="XPG/Rad2"/>
</dbReference>
<dbReference type="EMBL" id="CM004400">
    <property type="protein sequence ID" value="OAY30387.1"/>
    <property type="molecule type" value="Genomic_DNA"/>
</dbReference>
<keyword evidence="6" id="KW-0227">DNA damage</keyword>
<dbReference type="InterPro" id="IPR016197">
    <property type="entry name" value="Chromo-like_dom_sf"/>
</dbReference>
<evidence type="ECO:0000259" key="15">
    <source>
        <dbReference type="SMART" id="SM00484"/>
    </source>
</evidence>
<comment type="similarity">
    <text evidence="11">Belongs to the XPG/RAD2 endonuclease family. GEN subfamily.</text>
</comment>
<dbReference type="Pfam" id="PF25386">
    <property type="entry name" value="Chromo_SEND1"/>
    <property type="match status" value="1"/>
</dbReference>
<evidence type="ECO:0000256" key="11">
    <source>
        <dbReference type="ARBA" id="ARBA00038112"/>
    </source>
</evidence>
<keyword evidence="5" id="KW-0255">Endonuclease</keyword>
<evidence type="ECO:0000256" key="4">
    <source>
        <dbReference type="ARBA" id="ARBA00022723"/>
    </source>
</evidence>
<evidence type="ECO:0000256" key="14">
    <source>
        <dbReference type="SAM" id="MobiDB-lite"/>
    </source>
</evidence>
<dbReference type="PANTHER" id="PTHR11081:SF54">
    <property type="entry name" value="SINGLE-STRAND DNA ENDONUCLEASE 1"/>
    <property type="match status" value="1"/>
</dbReference>
<comment type="subcellular location">
    <subcellularLocation>
        <location evidence="2">Nucleus</location>
    </subcellularLocation>
</comment>
<dbReference type="FunFam" id="3.40.50.1010:FF:000030">
    <property type="entry name" value="flap endonuclease GEN-like 2"/>
    <property type="match status" value="1"/>
</dbReference>
<evidence type="ECO:0000256" key="3">
    <source>
        <dbReference type="ARBA" id="ARBA00022722"/>
    </source>
</evidence>
<keyword evidence="8" id="KW-0460">Magnesium</keyword>
<evidence type="ECO:0000313" key="17">
    <source>
        <dbReference type="EMBL" id="OAY30387.1"/>
    </source>
</evidence>
<dbReference type="SUPFAM" id="SSF54160">
    <property type="entry name" value="Chromo domain-like"/>
    <property type="match status" value="1"/>
</dbReference>
<evidence type="ECO:0000256" key="1">
    <source>
        <dbReference type="ARBA" id="ARBA00001946"/>
    </source>
</evidence>
<feature type="region of interest" description="Disordered" evidence="14">
    <location>
        <begin position="427"/>
        <end position="449"/>
    </location>
</feature>
<evidence type="ECO:0000256" key="2">
    <source>
        <dbReference type="ARBA" id="ARBA00004123"/>
    </source>
</evidence>
<dbReference type="InterPro" id="IPR029060">
    <property type="entry name" value="PIN-like_dom_sf"/>
</dbReference>
<dbReference type="PANTHER" id="PTHR11081">
    <property type="entry name" value="FLAP ENDONUCLEASE FAMILY MEMBER"/>
    <property type="match status" value="1"/>
</dbReference>